<feature type="signal peptide" evidence="1">
    <location>
        <begin position="1"/>
        <end position="28"/>
    </location>
</feature>
<evidence type="ECO:0000256" key="1">
    <source>
        <dbReference type="SAM" id="SignalP"/>
    </source>
</evidence>
<dbReference type="EMBL" id="CP109441">
    <property type="protein sequence ID" value="WUV44070.1"/>
    <property type="molecule type" value="Genomic_DNA"/>
</dbReference>
<keyword evidence="1" id="KW-0732">Signal</keyword>
<organism evidence="2 3">
    <name type="scientific">Nocardia vinacea</name>
    <dbReference type="NCBI Taxonomy" id="96468"/>
    <lineage>
        <taxon>Bacteria</taxon>
        <taxon>Bacillati</taxon>
        <taxon>Actinomycetota</taxon>
        <taxon>Actinomycetes</taxon>
        <taxon>Mycobacteriales</taxon>
        <taxon>Nocardiaceae</taxon>
        <taxon>Nocardia</taxon>
    </lineage>
</organism>
<reference evidence="2" key="1">
    <citation type="submission" date="2022-10" db="EMBL/GenBank/DDBJ databases">
        <title>The complete genomes of actinobacterial strains from the NBC collection.</title>
        <authorList>
            <person name="Joergensen T.S."/>
            <person name="Alvarez Arevalo M."/>
            <person name="Sterndorff E.B."/>
            <person name="Faurdal D."/>
            <person name="Vuksanovic O."/>
            <person name="Mourched A.-S."/>
            <person name="Charusanti P."/>
            <person name="Shaw S."/>
            <person name="Blin K."/>
            <person name="Weber T."/>
        </authorList>
    </citation>
    <scope>NUCLEOTIDE SEQUENCE</scope>
    <source>
        <strain evidence="2">NBC_01482</strain>
    </source>
</reference>
<evidence type="ECO:0000313" key="2">
    <source>
        <dbReference type="EMBL" id="WUV44070.1"/>
    </source>
</evidence>
<evidence type="ECO:0000313" key="3">
    <source>
        <dbReference type="Proteomes" id="UP001432062"/>
    </source>
</evidence>
<evidence type="ECO:0008006" key="4">
    <source>
        <dbReference type="Google" id="ProtNLM"/>
    </source>
</evidence>
<keyword evidence="3" id="KW-1185">Reference proteome</keyword>
<accession>A0ABZ1YLF8</accession>
<proteinExistence type="predicted"/>
<name>A0ABZ1YLF8_9NOCA</name>
<gene>
    <name evidence="2" type="ORF">OG563_33515</name>
</gene>
<protein>
    <recommendedName>
        <fullName evidence="4">Hemophore-related protein</fullName>
    </recommendedName>
</protein>
<feature type="chain" id="PRO_5046567322" description="Hemophore-related protein" evidence="1">
    <location>
        <begin position="29"/>
        <end position="120"/>
    </location>
</feature>
<sequence length="120" mass="12330">MKKRSILGLVVLAAAAALTGIAAPSAYAEDPSLAADCAVLAPIGSEAVSRLTPLQSLPPEEGQAARDQYVGELQSQLSNVYTDKGQADLSNYINVVQNATSASDAGRIITAIRALQADCS</sequence>
<dbReference type="Proteomes" id="UP001432062">
    <property type="component" value="Chromosome"/>
</dbReference>
<dbReference type="RefSeq" id="WP_329406820.1">
    <property type="nucleotide sequence ID" value="NZ_CP109441.1"/>
</dbReference>